<feature type="transmembrane region" description="Helical" evidence="1">
    <location>
        <begin position="69"/>
        <end position="87"/>
    </location>
</feature>
<name>A0ABQ4YSL4_9ASTR</name>
<keyword evidence="1" id="KW-0472">Membrane</keyword>
<reference evidence="2" key="2">
    <citation type="submission" date="2022-01" db="EMBL/GenBank/DDBJ databases">
        <authorList>
            <person name="Yamashiro T."/>
            <person name="Shiraishi A."/>
            <person name="Satake H."/>
            <person name="Nakayama K."/>
        </authorList>
    </citation>
    <scope>NUCLEOTIDE SEQUENCE</scope>
</reference>
<reference evidence="2" key="1">
    <citation type="journal article" date="2022" name="Int. J. Mol. Sci.">
        <title>Draft Genome of Tanacetum Coccineum: Genomic Comparison of Closely Related Tanacetum-Family Plants.</title>
        <authorList>
            <person name="Yamashiro T."/>
            <person name="Shiraishi A."/>
            <person name="Nakayama K."/>
            <person name="Satake H."/>
        </authorList>
    </citation>
    <scope>NUCLEOTIDE SEQUENCE</scope>
</reference>
<sequence>MDTQPSTSSDVSSGFRAERGKAYLNCRSGLTTLKPIMLQMRFKQEEAKIQAWESDEKRKSETKIKRMEILPDFQLSMILVICVMEWILHSKRYSKEVRVDVMVVVIGIGVCTVTNVKDNAKGFIYACLAVLATSLQQIVIHL</sequence>
<keyword evidence="3" id="KW-1185">Reference proteome</keyword>
<protein>
    <submittedName>
        <fullName evidence="2">Uncharacterized protein</fullName>
    </submittedName>
</protein>
<feature type="transmembrane region" description="Helical" evidence="1">
    <location>
        <begin position="122"/>
        <end position="140"/>
    </location>
</feature>
<evidence type="ECO:0000313" key="2">
    <source>
        <dbReference type="EMBL" id="GJS79613.1"/>
    </source>
</evidence>
<feature type="transmembrane region" description="Helical" evidence="1">
    <location>
        <begin position="99"/>
        <end position="116"/>
    </location>
</feature>
<evidence type="ECO:0000313" key="3">
    <source>
        <dbReference type="Proteomes" id="UP001151760"/>
    </source>
</evidence>
<accession>A0ABQ4YSL4</accession>
<comment type="caution">
    <text evidence="2">The sequence shown here is derived from an EMBL/GenBank/DDBJ whole genome shotgun (WGS) entry which is preliminary data.</text>
</comment>
<dbReference type="Proteomes" id="UP001151760">
    <property type="component" value="Unassembled WGS sequence"/>
</dbReference>
<keyword evidence="1" id="KW-0812">Transmembrane</keyword>
<organism evidence="2 3">
    <name type="scientific">Tanacetum coccineum</name>
    <dbReference type="NCBI Taxonomy" id="301880"/>
    <lineage>
        <taxon>Eukaryota</taxon>
        <taxon>Viridiplantae</taxon>
        <taxon>Streptophyta</taxon>
        <taxon>Embryophyta</taxon>
        <taxon>Tracheophyta</taxon>
        <taxon>Spermatophyta</taxon>
        <taxon>Magnoliopsida</taxon>
        <taxon>eudicotyledons</taxon>
        <taxon>Gunneridae</taxon>
        <taxon>Pentapetalae</taxon>
        <taxon>asterids</taxon>
        <taxon>campanulids</taxon>
        <taxon>Asterales</taxon>
        <taxon>Asteraceae</taxon>
        <taxon>Asteroideae</taxon>
        <taxon>Anthemideae</taxon>
        <taxon>Anthemidinae</taxon>
        <taxon>Tanacetum</taxon>
    </lineage>
</organism>
<gene>
    <name evidence="2" type="ORF">Tco_0729494</name>
</gene>
<proteinExistence type="predicted"/>
<evidence type="ECO:0000256" key="1">
    <source>
        <dbReference type="SAM" id="Phobius"/>
    </source>
</evidence>
<dbReference type="EMBL" id="BQNB010010610">
    <property type="protein sequence ID" value="GJS79613.1"/>
    <property type="molecule type" value="Genomic_DNA"/>
</dbReference>
<keyword evidence="1" id="KW-1133">Transmembrane helix</keyword>